<gene>
    <name evidence="4" type="ORF">AMD02_00905</name>
</gene>
<dbReference type="InterPro" id="IPR001036">
    <property type="entry name" value="Acrflvin-R"/>
</dbReference>
<dbReference type="Gene3D" id="3.30.70.1430">
    <property type="entry name" value="Multidrug efflux transporter AcrB pore domain"/>
    <property type="match status" value="2"/>
</dbReference>
<evidence type="ECO:0000256" key="3">
    <source>
        <dbReference type="SAM" id="Phobius"/>
    </source>
</evidence>
<dbReference type="EMBL" id="LILD01000001">
    <property type="protein sequence ID" value="KOO37558.1"/>
    <property type="molecule type" value="Genomic_DNA"/>
</dbReference>
<proteinExistence type="predicted"/>
<feature type="transmembrane region" description="Helical" evidence="3">
    <location>
        <begin position="456"/>
        <end position="483"/>
    </location>
</feature>
<feature type="transmembrane region" description="Helical" evidence="3">
    <location>
        <begin position="383"/>
        <end position="408"/>
    </location>
</feature>
<keyword evidence="3" id="KW-1133">Transmembrane helix</keyword>
<feature type="transmembrane region" description="Helical" evidence="3">
    <location>
        <begin position="331"/>
        <end position="350"/>
    </location>
</feature>
<dbReference type="RefSeq" id="WP_053430128.1">
    <property type="nucleotide sequence ID" value="NZ_CP040441.1"/>
</dbReference>
<dbReference type="GO" id="GO:0042910">
    <property type="term" value="F:xenobiotic transmembrane transporter activity"/>
    <property type="evidence" value="ECO:0007669"/>
    <property type="project" value="TreeGrafter"/>
</dbReference>
<feature type="transmembrane region" description="Helical" evidence="3">
    <location>
        <begin position="981"/>
        <end position="1005"/>
    </location>
</feature>
<dbReference type="Gene3D" id="1.20.1640.10">
    <property type="entry name" value="Multidrug efflux transporter AcrB transmembrane domain"/>
    <property type="match status" value="2"/>
</dbReference>
<feature type="compositionally biased region" description="Basic and acidic residues" evidence="2">
    <location>
        <begin position="1058"/>
        <end position="1070"/>
    </location>
</feature>
<feature type="transmembrane region" description="Helical" evidence="3">
    <location>
        <begin position="9"/>
        <end position="30"/>
    </location>
</feature>
<feature type="transmembrane region" description="Helical" evidence="3">
    <location>
        <begin position="428"/>
        <end position="450"/>
    </location>
</feature>
<dbReference type="Pfam" id="PF00873">
    <property type="entry name" value="ACR_tran"/>
    <property type="match status" value="1"/>
</dbReference>
<evidence type="ECO:0000313" key="4">
    <source>
        <dbReference type="EMBL" id="KOO37558.1"/>
    </source>
</evidence>
<dbReference type="SUPFAM" id="SSF82693">
    <property type="entry name" value="Multidrug efflux transporter AcrB pore domain, PN1, PN2, PC1 and PC2 subdomains"/>
    <property type="match status" value="3"/>
</dbReference>
<reference evidence="4" key="1">
    <citation type="submission" date="2015-08" db="EMBL/GenBank/DDBJ databases">
        <title>Complete DNA Sequence of Pseudomonas syringae pv. actinidiae, the Causal Agent of Kiwifruit Canker Disease.</title>
        <authorList>
            <person name="Rikkerink E.H.A."/>
            <person name="Fineran P.C."/>
        </authorList>
    </citation>
    <scope>NUCLEOTIDE SEQUENCE</scope>
    <source>
        <strain evidence="4">DSM 13666</strain>
    </source>
</reference>
<feature type="transmembrane region" description="Helical" evidence="3">
    <location>
        <begin position="876"/>
        <end position="896"/>
    </location>
</feature>
<feature type="transmembrane region" description="Helical" evidence="3">
    <location>
        <begin position="519"/>
        <end position="537"/>
    </location>
</feature>
<dbReference type="Gene3D" id="3.30.70.1320">
    <property type="entry name" value="Multidrug efflux transporter AcrB pore domain like"/>
    <property type="match status" value="1"/>
</dbReference>
<feature type="coiled-coil region" evidence="1">
    <location>
        <begin position="139"/>
        <end position="166"/>
    </location>
</feature>
<dbReference type="PRINTS" id="PR00702">
    <property type="entry name" value="ACRIFLAVINRP"/>
</dbReference>
<accession>A0A0M0KGL1</accession>
<organism evidence="4">
    <name type="scientific">Halalkalibacterium halodurans</name>
    <name type="common">Bacillus halodurans</name>
    <dbReference type="NCBI Taxonomy" id="86665"/>
    <lineage>
        <taxon>Bacteria</taxon>
        <taxon>Bacillati</taxon>
        <taxon>Bacillota</taxon>
        <taxon>Bacilli</taxon>
        <taxon>Bacillales</taxon>
        <taxon>Bacillaceae</taxon>
        <taxon>Halalkalibacterium (ex Joshi et al. 2022)</taxon>
    </lineage>
</organism>
<dbReference type="GO" id="GO:0005886">
    <property type="term" value="C:plasma membrane"/>
    <property type="evidence" value="ECO:0007669"/>
    <property type="project" value="TreeGrafter"/>
</dbReference>
<dbReference type="InterPro" id="IPR027463">
    <property type="entry name" value="AcrB_DN_DC_subdom"/>
</dbReference>
<sequence length="1093" mass="119755">MTQFSIRRPVFTIVGMIIFLLVGGISYVNLPLQLTPDLNPPIGAVTASYPGASAEEVSENVTRILEDELSTTSGLNKITSQSMEGSAIIILEFGWTTNIDDVENDIISTINRADLPDGASNPSFLKFDPSAFPIMELVVTSDTEAISDISEALDELEREIGRVEGVASVSSHGRLMERVEVTIDDEALEEANLTQQDVVDVIEANDISLPGGTISDGDRSLTTRTIRTLDAVETIEDLVLTIDPQTGDDVLLSDVADVSISLEDETVITRANNDPAVQFSIMKEDAANSVDVSVAITERLDELLEQDRFDNVSAFVLYDEGDFILEAINNVLVALIAGATMAMVVLFLFLRNFKTPLIIGIAIPFSVIVTFAFLYFTNVSLNILSLGGLALGIGMLVDNSIVVIENIYRHLSMGKEPKQAALEGTREVRGAITASTLTTISVFVPILFLTGLVGELFIQFALTVSLSLFASLLVAITLVPLMASRLLRKFQQNEEAKRQQSRFILTIERSIKWALRHRAMVLIATLLLFVGGLYGLSTVGVDFLEDMDEGLMVVEIEHEPGTSLERTRETVEAIEQKLEDYSEIENFVSTSGARGTNVGRRDGNSYEGQVQATLVPSSDRDLTTLEFVESIKRDVERVDSDAEINVSPLSLQGSEPNTLTFYLSDSDPDRLEEATEALEEELLERNEVTNLELSIDVTTPEYQLLIDEEAARENGLVPAQVAQFVYDVTLGQTVTTLEIDNDLYDLFVRYHPDVLDSLETMEELTIRNNEGVYVPLGDVVTIEEGEGPATINRIEQRDAVEFTVTYDSSLSLGDISSIVLDIVDEQNFEDTTEFAFTGDQEALETAMADLTGAFMLAVVFVFLVMAAQFESFRFPFVVMFSLPLVMIGVSLALLVTGTSFSVMAGIGMIILAGIVVNNAIVIVDYMNQLKASGATSYEAIVEAVKQRTRPVLMTALTTILGVLPLALALGEGTEMQRPIGLTVIGGLISGTFLTLFVIPVIYSLFDKDTRRLNKTYITPDGELIPARLLQERKQLEAPEPEGEEVSQEQQESVNEAPENQKESKSEDGLSKDELVSLLEQLIEQTKGRSNKKD</sequence>
<dbReference type="PANTHER" id="PTHR32063">
    <property type="match status" value="1"/>
</dbReference>
<evidence type="ECO:0000256" key="1">
    <source>
        <dbReference type="SAM" id="Coils"/>
    </source>
</evidence>
<feature type="compositionally biased region" description="Low complexity" evidence="2">
    <location>
        <begin position="1047"/>
        <end position="1056"/>
    </location>
</feature>
<dbReference type="AlphaFoldDB" id="A0A0M0KGL1"/>
<dbReference type="PATRIC" id="fig|136160.3.peg.368"/>
<name>A0A0M0KGL1_ALKHA</name>
<feature type="transmembrane region" description="Helical" evidence="3">
    <location>
        <begin position="357"/>
        <end position="377"/>
    </location>
</feature>
<keyword evidence="3" id="KW-0812">Transmembrane</keyword>
<feature type="transmembrane region" description="Helical" evidence="3">
    <location>
        <begin position="951"/>
        <end position="969"/>
    </location>
</feature>
<evidence type="ECO:0000256" key="2">
    <source>
        <dbReference type="SAM" id="MobiDB-lite"/>
    </source>
</evidence>
<dbReference type="PANTHER" id="PTHR32063:SF0">
    <property type="entry name" value="SWARMING MOTILITY PROTEIN SWRC"/>
    <property type="match status" value="1"/>
</dbReference>
<protein>
    <submittedName>
        <fullName evidence="4">Cation transporter</fullName>
    </submittedName>
</protein>
<dbReference type="GeneID" id="87599362"/>
<dbReference type="SUPFAM" id="SSF82866">
    <property type="entry name" value="Multidrug efflux transporter AcrB transmembrane domain"/>
    <property type="match status" value="2"/>
</dbReference>
<keyword evidence="1" id="KW-0175">Coiled coil</keyword>
<feature type="region of interest" description="Disordered" evidence="2">
    <location>
        <begin position="1036"/>
        <end position="1070"/>
    </location>
</feature>
<keyword evidence="3" id="KW-0472">Membrane</keyword>
<feature type="transmembrane region" description="Helical" evidence="3">
    <location>
        <begin position="902"/>
        <end position="923"/>
    </location>
</feature>
<comment type="caution">
    <text evidence="4">The sequence shown here is derived from an EMBL/GenBank/DDBJ whole genome shotgun (WGS) entry which is preliminary data.</text>
</comment>
<dbReference type="SUPFAM" id="SSF82714">
    <property type="entry name" value="Multidrug efflux transporter AcrB TolC docking domain, DN and DC subdomains"/>
    <property type="match status" value="2"/>
</dbReference>
<feature type="transmembrane region" description="Helical" evidence="3">
    <location>
        <begin position="850"/>
        <end position="869"/>
    </location>
</feature>
<dbReference type="Gene3D" id="3.30.70.1440">
    <property type="entry name" value="Multidrug efflux transporter AcrB pore domain"/>
    <property type="match status" value="1"/>
</dbReference>
<dbReference type="Gene3D" id="3.30.2090.10">
    <property type="entry name" value="Multidrug efflux transporter AcrB TolC docking domain, DN and DC subdomains"/>
    <property type="match status" value="2"/>
</dbReference>